<reference evidence="5" key="1">
    <citation type="submission" date="2016-10" db="EMBL/GenBank/DDBJ databases">
        <authorList>
            <person name="Varghese N."/>
            <person name="Submissions S."/>
        </authorList>
    </citation>
    <scope>NUCLEOTIDE SEQUENCE [LARGE SCALE GENOMIC DNA]</scope>
    <source>
        <strain evidence="5">IBRC-M 10043</strain>
    </source>
</reference>
<evidence type="ECO:0000256" key="2">
    <source>
        <dbReference type="ARBA" id="ARBA00023163"/>
    </source>
</evidence>
<dbReference type="Gene3D" id="3.30.450.40">
    <property type="match status" value="1"/>
</dbReference>
<dbReference type="SUPFAM" id="SSF46785">
    <property type="entry name" value="Winged helix' DNA-binding domain"/>
    <property type="match status" value="1"/>
</dbReference>
<dbReference type="CDD" id="cd00090">
    <property type="entry name" value="HTH_ARSR"/>
    <property type="match status" value="1"/>
</dbReference>
<keyword evidence="5" id="KW-1185">Reference proteome</keyword>
<keyword evidence="2" id="KW-0804">Transcription</keyword>
<evidence type="ECO:0000256" key="1">
    <source>
        <dbReference type="ARBA" id="ARBA00023015"/>
    </source>
</evidence>
<sequence>MAAQPRAAQHLDQLFDLAEIVFDPNQPFEQRLEAALATESDHLDVPCGFLTNIDVEADRQEIALTWGMAGNLREAETAPLSESYCRKTIASDSGTLTVADARAEGWDDDPAYRRFELETYVGSTVEFAGQPRGTLCFADDTPRDEPFGETPVAFVELLARWASYELAHRTGREPAEPLGDRLASFREGVEPSVVDTALDLLANRTRRDLLSYLATADGPITVEEAAAHLANTGGVHGQSPGRLEIALVHSHVPKLADAGVVTYDAPTGELDYRPDDAIERVRRRVRPLED</sequence>
<dbReference type="InterPro" id="IPR055768">
    <property type="entry name" value="DUF7344"/>
</dbReference>
<organism evidence="4 5">
    <name type="scientific">Halorientalis persicus</name>
    <dbReference type="NCBI Taxonomy" id="1367881"/>
    <lineage>
        <taxon>Archaea</taxon>
        <taxon>Methanobacteriati</taxon>
        <taxon>Methanobacteriota</taxon>
        <taxon>Stenosarchaea group</taxon>
        <taxon>Halobacteria</taxon>
        <taxon>Halobacteriales</taxon>
        <taxon>Haloarculaceae</taxon>
        <taxon>Halorientalis</taxon>
    </lineage>
</organism>
<evidence type="ECO:0000313" key="4">
    <source>
        <dbReference type="EMBL" id="SEN69267.1"/>
    </source>
</evidence>
<evidence type="ECO:0000259" key="3">
    <source>
        <dbReference type="Pfam" id="PF24035"/>
    </source>
</evidence>
<dbReference type="SUPFAM" id="SSF55781">
    <property type="entry name" value="GAF domain-like"/>
    <property type="match status" value="1"/>
</dbReference>
<keyword evidence="1" id="KW-0805">Transcription regulation</keyword>
<dbReference type="InterPro" id="IPR011991">
    <property type="entry name" value="ArsR-like_HTH"/>
</dbReference>
<name>A0A1H8IMR2_9EURY</name>
<feature type="domain" description="DUF7344" evidence="3">
    <location>
        <begin position="199"/>
        <end position="268"/>
    </location>
</feature>
<dbReference type="Gene3D" id="1.10.10.10">
    <property type="entry name" value="Winged helix-like DNA-binding domain superfamily/Winged helix DNA-binding domain"/>
    <property type="match status" value="1"/>
</dbReference>
<proteinExistence type="predicted"/>
<dbReference type="InterPro" id="IPR036390">
    <property type="entry name" value="WH_DNA-bd_sf"/>
</dbReference>
<dbReference type="Proteomes" id="UP000198775">
    <property type="component" value="Unassembled WGS sequence"/>
</dbReference>
<dbReference type="RefSeq" id="WP_092658657.1">
    <property type="nucleotide sequence ID" value="NZ_FOCX01000004.1"/>
</dbReference>
<accession>A0A1H8IMR2</accession>
<dbReference type="InterPro" id="IPR036388">
    <property type="entry name" value="WH-like_DNA-bd_sf"/>
</dbReference>
<protein>
    <recommendedName>
        <fullName evidence="3">DUF7344 domain-containing protein</fullName>
    </recommendedName>
</protein>
<dbReference type="Pfam" id="PF24035">
    <property type="entry name" value="DUF7344"/>
    <property type="match status" value="1"/>
</dbReference>
<dbReference type="InterPro" id="IPR029016">
    <property type="entry name" value="GAF-like_dom_sf"/>
</dbReference>
<gene>
    <name evidence="4" type="ORF">SAMN05216388_1004200</name>
</gene>
<dbReference type="EMBL" id="FOCX01000004">
    <property type="protein sequence ID" value="SEN69267.1"/>
    <property type="molecule type" value="Genomic_DNA"/>
</dbReference>
<evidence type="ECO:0000313" key="5">
    <source>
        <dbReference type="Proteomes" id="UP000198775"/>
    </source>
</evidence>
<dbReference type="AlphaFoldDB" id="A0A1H8IMR2"/>
<dbReference type="OrthoDB" id="247722at2157"/>